<dbReference type="PANTHER" id="PTHR34236:SF1">
    <property type="entry name" value="DIMETHYL SULFOXIDE REDUCTASE TRANSCRIPTIONAL ACTIVATOR"/>
    <property type="match status" value="1"/>
</dbReference>
<dbReference type="Gene3D" id="3.30.450.40">
    <property type="match status" value="1"/>
</dbReference>
<proteinExistence type="predicted"/>
<organism evidence="5 6">
    <name type="scientific">Halobacterium salinarum</name>
    <name type="common">Halobacterium halobium</name>
    <dbReference type="NCBI Taxonomy" id="2242"/>
    <lineage>
        <taxon>Archaea</taxon>
        <taxon>Methanobacteriati</taxon>
        <taxon>Methanobacteriota</taxon>
        <taxon>Stenosarchaea group</taxon>
        <taxon>Halobacteria</taxon>
        <taxon>Halobacteriales</taxon>
        <taxon>Halobacteriaceae</taxon>
        <taxon>Halobacterium</taxon>
    </lineage>
</organism>
<protein>
    <recommendedName>
        <fullName evidence="4">Tyr recombinase domain-containing protein</fullName>
    </recommendedName>
</protein>
<dbReference type="SUPFAM" id="SSF55781">
    <property type="entry name" value="GAF domain-like"/>
    <property type="match status" value="1"/>
</dbReference>
<name>A0A841HDB0_HALSI</name>
<dbReference type="PANTHER" id="PTHR34236">
    <property type="entry name" value="DIMETHYL SULFOXIDE REDUCTASE TRANSCRIPTIONAL ACTIVATOR"/>
    <property type="match status" value="1"/>
</dbReference>
<keyword evidence="1" id="KW-0805">Transcription regulation</keyword>
<dbReference type="GeneID" id="5952778"/>
<dbReference type="InterPro" id="IPR029016">
    <property type="entry name" value="GAF-like_dom_sf"/>
</dbReference>
<keyword evidence="3" id="KW-0233">DNA recombination</keyword>
<feature type="domain" description="Tyr recombinase" evidence="4">
    <location>
        <begin position="3"/>
        <end position="180"/>
    </location>
</feature>
<evidence type="ECO:0000313" key="5">
    <source>
        <dbReference type="EMBL" id="MBB6090095.1"/>
    </source>
</evidence>
<evidence type="ECO:0000259" key="4">
    <source>
        <dbReference type="PROSITE" id="PS51898"/>
    </source>
</evidence>
<dbReference type="Pfam" id="PF04967">
    <property type="entry name" value="HTH_10"/>
    <property type="match status" value="1"/>
</dbReference>
<dbReference type="SUPFAM" id="SSF56349">
    <property type="entry name" value="DNA breaking-rejoining enzymes"/>
    <property type="match status" value="1"/>
</dbReference>
<dbReference type="PROSITE" id="PS51898">
    <property type="entry name" value="TYR_RECOMBINASE"/>
    <property type="match status" value="1"/>
</dbReference>
<gene>
    <name evidence="5" type="ORF">HNR49_001468</name>
</gene>
<accession>A0A841HDB0</accession>
<evidence type="ECO:0000256" key="1">
    <source>
        <dbReference type="ARBA" id="ARBA00023015"/>
    </source>
</evidence>
<dbReference type="InterPro" id="IPR013762">
    <property type="entry name" value="Integrase-like_cat_sf"/>
</dbReference>
<dbReference type="InterPro" id="IPR007050">
    <property type="entry name" value="HTH_bacterioopsin"/>
</dbReference>
<dbReference type="InterPro" id="IPR002104">
    <property type="entry name" value="Integrase_catalytic"/>
</dbReference>
<dbReference type="Pfam" id="PF15915">
    <property type="entry name" value="BAT"/>
    <property type="match status" value="1"/>
</dbReference>
<dbReference type="Proteomes" id="UP000642919">
    <property type="component" value="Unassembled WGS sequence"/>
</dbReference>
<sequence>MRGADGRVTDADYRELRGATETPREAVVVGLAGEVGLTSAEIPRVRPCDVAPHDHDGVTHYFLAVPGADGGSDRDAYLPPAVERDIRRRADAAGLADDDPLVDVSARRVQTLVNAVAGRTDTAGLDGVAAQDLRSFFARRLLTGAGVDPRVVAAVGGWSRLASLDQYAAVDAVDRDAIARAFDGTTRAPTDRSEQRAHDRVDEAHSAVLAAGDALSDASTRGAVETAVCEALAASDAYEMAWLARPTTRDDVTVAATAGGDRAIRDDASAAPGATLVQAALDDGTGLFTPAASAAPAVAALREHAAAAGVQAMGVVPVAGPEAAHGVLAVGASTARFSQRERTLITDLGRRVGRAVALAEQRHRLLTDTVLEVAFEVRAGSVFARAAVEQGCDLSLEGVVPGDRQTLVFFVRVAGAPADGVRDWLHDHDGVVSVRVVRDQGGEAVLAVGVAPGADLAMAVVSHGGTIRDLSAGPGGERVVAGVAPETDVRALLDALATAFPGVSLAAKRERARGDETGQRDGASLHDALTDKQAAVLRAAFHAGYFEWPRESTAEDLAADMGVTAPTLHNHLRRAQQKLLATVIDSDGGCDPDTPWPDTRQ</sequence>
<dbReference type="OMA" id="YDWPRES"/>
<evidence type="ECO:0000313" key="6">
    <source>
        <dbReference type="Proteomes" id="UP000642919"/>
    </source>
</evidence>
<comment type="caution">
    <text evidence="5">The sequence shown here is derived from an EMBL/GenBank/DDBJ whole genome shotgun (WGS) entry which is preliminary data.</text>
</comment>
<dbReference type="InterPro" id="IPR031803">
    <property type="entry name" value="BAT_GAF/HTH-assoc"/>
</dbReference>
<reference evidence="5" key="1">
    <citation type="submission" date="2020-08" db="EMBL/GenBank/DDBJ databases">
        <title>Genomic Encyclopedia of Type Strains, Phase IV (KMG-IV): sequencing the most valuable type-strain genomes for metagenomic binning, comparative biology and taxonomic classification.</title>
        <authorList>
            <person name="Goeker M."/>
        </authorList>
    </citation>
    <scope>NUCLEOTIDE SEQUENCE</scope>
    <source>
        <strain evidence="5">DSM 669</strain>
    </source>
</reference>
<evidence type="ECO:0000256" key="2">
    <source>
        <dbReference type="ARBA" id="ARBA00023163"/>
    </source>
</evidence>
<dbReference type="InterPro" id="IPR011010">
    <property type="entry name" value="DNA_brk_join_enz"/>
</dbReference>
<dbReference type="GO" id="GO:0003677">
    <property type="term" value="F:DNA binding"/>
    <property type="evidence" value="ECO:0007669"/>
    <property type="project" value="InterPro"/>
</dbReference>
<dbReference type="GO" id="GO:0015074">
    <property type="term" value="P:DNA integration"/>
    <property type="evidence" value="ECO:0007669"/>
    <property type="project" value="InterPro"/>
</dbReference>
<dbReference type="AlphaFoldDB" id="A0A841HDB0"/>
<dbReference type="GO" id="GO:0006310">
    <property type="term" value="P:DNA recombination"/>
    <property type="evidence" value="ECO:0007669"/>
    <property type="project" value="UniProtKB-KW"/>
</dbReference>
<dbReference type="RefSeq" id="WP_010902709.1">
    <property type="nucleotide sequence ID" value="NZ_JACHGX010000004.1"/>
</dbReference>
<keyword evidence="2" id="KW-0804">Transcription</keyword>
<dbReference type="Gene3D" id="1.10.443.10">
    <property type="entry name" value="Intergrase catalytic core"/>
    <property type="match status" value="1"/>
</dbReference>
<dbReference type="EMBL" id="JACHGX010000004">
    <property type="protein sequence ID" value="MBB6090095.1"/>
    <property type="molecule type" value="Genomic_DNA"/>
</dbReference>
<evidence type="ECO:0000256" key="3">
    <source>
        <dbReference type="ARBA" id="ARBA00023172"/>
    </source>
</evidence>